<comment type="caution">
    <text evidence="1">The sequence shown here is derived from an EMBL/GenBank/DDBJ whole genome shotgun (WGS) entry which is preliminary data.</text>
</comment>
<keyword evidence="2" id="KW-1185">Reference proteome</keyword>
<sequence>MEEDFMEVSGRLHRSRLEDFLEVVWKISWKSSSALYFRRLTVWCFQVKEIRVELKSFSSGKKVRTLYNKKLPNEEKSDIKTYQICYERERHGRRFRQTTSRKSRRPPGSRLAHYILDD</sequence>
<evidence type="ECO:0000313" key="2">
    <source>
        <dbReference type="Proteomes" id="UP000823674"/>
    </source>
</evidence>
<protein>
    <submittedName>
        <fullName evidence="1">Uncharacterized protein</fullName>
    </submittedName>
</protein>
<evidence type="ECO:0000313" key="1">
    <source>
        <dbReference type="EMBL" id="KAG5393203.1"/>
    </source>
</evidence>
<accession>A0ABQ7M342</accession>
<proteinExistence type="predicted"/>
<gene>
    <name evidence="1" type="primary">A06g504040.1_BraROA</name>
    <name evidence="1" type="ORF">IGI04_023166</name>
</gene>
<name>A0ABQ7M342_BRACM</name>
<reference evidence="1 2" key="1">
    <citation type="submission" date="2021-03" db="EMBL/GenBank/DDBJ databases">
        <authorList>
            <person name="King G.J."/>
            <person name="Bancroft I."/>
            <person name="Baten A."/>
            <person name="Bloomfield J."/>
            <person name="Borpatragohain P."/>
            <person name="He Z."/>
            <person name="Irish N."/>
            <person name="Irwin J."/>
            <person name="Liu K."/>
            <person name="Mauleon R.P."/>
            <person name="Moore J."/>
            <person name="Morris R."/>
            <person name="Ostergaard L."/>
            <person name="Wang B."/>
            <person name="Wells R."/>
        </authorList>
    </citation>
    <scope>NUCLEOTIDE SEQUENCE [LARGE SCALE GENOMIC DNA]</scope>
    <source>
        <strain evidence="1">R-o-18</strain>
        <tissue evidence="1">Leaf</tissue>
    </source>
</reference>
<dbReference type="EMBL" id="JADBGQ010000006">
    <property type="protein sequence ID" value="KAG5393203.1"/>
    <property type="molecule type" value="Genomic_DNA"/>
</dbReference>
<dbReference type="Proteomes" id="UP000823674">
    <property type="component" value="Chromosome A06"/>
</dbReference>
<organism evidence="1 2">
    <name type="scientific">Brassica rapa subsp. trilocularis</name>
    <dbReference type="NCBI Taxonomy" id="1813537"/>
    <lineage>
        <taxon>Eukaryota</taxon>
        <taxon>Viridiplantae</taxon>
        <taxon>Streptophyta</taxon>
        <taxon>Embryophyta</taxon>
        <taxon>Tracheophyta</taxon>
        <taxon>Spermatophyta</taxon>
        <taxon>Magnoliopsida</taxon>
        <taxon>eudicotyledons</taxon>
        <taxon>Gunneridae</taxon>
        <taxon>Pentapetalae</taxon>
        <taxon>rosids</taxon>
        <taxon>malvids</taxon>
        <taxon>Brassicales</taxon>
        <taxon>Brassicaceae</taxon>
        <taxon>Brassiceae</taxon>
        <taxon>Brassica</taxon>
    </lineage>
</organism>